<evidence type="ECO:0000313" key="4">
    <source>
        <dbReference type="EMBL" id="SNR95722.1"/>
    </source>
</evidence>
<dbReference type="InterPro" id="IPR003423">
    <property type="entry name" value="OMP_efflux"/>
</dbReference>
<dbReference type="NCBIfam" id="TIGR01845">
    <property type="entry name" value="outer_NodT"/>
    <property type="match status" value="1"/>
</dbReference>
<evidence type="ECO:0000256" key="3">
    <source>
        <dbReference type="SAM" id="Coils"/>
    </source>
</evidence>
<comment type="subcellular location">
    <subcellularLocation>
        <location evidence="2">Cell membrane</location>
        <topology evidence="2">Lipid-anchor</topology>
    </subcellularLocation>
</comment>
<keyword evidence="2 4" id="KW-0449">Lipoprotein</keyword>
<evidence type="ECO:0000313" key="5">
    <source>
        <dbReference type="Proteomes" id="UP000198310"/>
    </source>
</evidence>
<keyword evidence="2" id="KW-0564">Palmitate</keyword>
<dbReference type="Gene3D" id="1.20.1600.10">
    <property type="entry name" value="Outer membrane efflux proteins (OEP)"/>
    <property type="match status" value="1"/>
</dbReference>
<reference evidence="5" key="1">
    <citation type="submission" date="2017-06" db="EMBL/GenBank/DDBJ databases">
        <authorList>
            <person name="Varghese N."/>
            <person name="Submissions S."/>
        </authorList>
    </citation>
    <scope>NUCLEOTIDE SEQUENCE [LARGE SCALE GENOMIC DNA]</scope>
    <source>
        <strain evidence="5">DSM 28041</strain>
    </source>
</reference>
<dbReference type="PANTHER" id="PTHR30203:SF30">
    <property type="entry name" value="OUTER MEMBRANE PROTEIN-RELATED"/>
    <property type="match status" value="1"/>
</dbReference>
<keyword evidence="2" id="KW-1134">Transmembrane beta strand</keyword>
<dbReference type="InterPro" id="IPR010131">
    <property type="entry name" value="MdtP/NodT-like"/>
</dbReference>
<keyword evidence="2" id="KW-0732">Signal</keyword>
<comment type="similarity">
    <text evidence="1 2">Belongs to the outer membrane factor (OMF) (TC 1.B.17) family.</text>
</comment>
<dbReference type="RefSeq" id="WP_089334052.1">
    <property type="nucleotide sequence ID" value="NZ_FZNS01000013.1"/>
</dbReference>
<dbReference type="AlphaFoldDB" id="A0A239AK60"/>
<dbReference type="Proteomes" id="UP000198310">
    <property type="component" value="Unassembled WGS sequence"/>
</dbReference>
<proteinExistence type="inferred from homology"/>
<feature type="coiled-coil region" evidence="3">
    <location>
        <begin position="72"/>
        <end position="99"/>
    </location>
</feature>
<gene>
    <name evidence="4" type="ORF">SAMN06269173_11330</name>
</gene>
<dbReference type="GO" id="GO:0005886">
    <property type="term" value="C:plasma membrane"/>
    <property type="evidence" value="ECO:0007669"/>
    <property type="project" value="UniProtKB-SubCell"/>
</dbReference>
<keyword evidence="2" id="KW-0812">Transmembrane</keyword>
<dbReference type="PROSITE" id="PS51257">
    <property type="entry name" value="PROKAR_LIPOPROTEIN"/>
    <property type="match status" value="1"/>
</dbReference>
<evidence type="ECO:0000256" key="1">
    <source>
        <dbReference type="ARBA" id="ARBA00007613"/>
    </source>
</evidence>
<accession>A0A239AK60</accession>
<dbReference type="SUPFAM" id="SSF56954">
    <property type="entry name" value="Outer membrane efflux proteins (OEP)"/>
    <property type="match status" value="1"/>
</dbReference>
<sequence length="482" mass="53722">MLKKRIYQCLSAASLMLAVAGCATPRLAEKAVNRTVPASYSNDQGTNAPGATAATQTQWKEFFTDPNLTALIDTALRNNQELNIALQEIQIARNEVQIRKGEYLPFVGLGAKAEAERPGRYTLRGATEEEINIQPEKRNPDPLANYQIGAFASWEVDIWHKLRNARKSAALRYLATVEGRNFTVTNLIAEIANSYYELLALDNQLTIVRQNIEIQTNALKLVRLQKESARVTELAVQRFEAQVHNTRSLQYNIQQRIVETENRINFLVGRYPQPITRNDASFNDLVPTTIQAGIPAQLLQNRPDIRQAEQQLAAAKLDVQVARANFYPALRITGSAGFEAFKPGLLFTTPESMLYSLAGDLVAPLVNRNGIKAVYGSANAVQTQAAYQYERTILNAYVEVANQLANISNLEKSYNEKALEVQALNQSTTISNSLFSSARADYTEVLFTQRDALESKFDLIETKTQQLNAMVNVYRALGGGWQ</sequence>
<dbReference type="Pfam" id="PF02321">
    <property type="entry name" value="OEP"/>
    <property type="match status" value="2"/>
</dbReference>
<dbReference type="GO" id="GO:0015562">
    <property type="term" value="F:efflux transmembrane transporter activity"/>
    <property type="evidence" value="ECO:0007669"/>
    <property type="project" value="InterPro"/>
</dbReference>
<protein>
    <submittedName>
        <fullName evidence="4">Efflux transporter, outer membrane factor (OMF) lipoprotein, NodT family</fullName>
    </submittedName>
</protein>
<feature type="chain" id="PRO_5011815338" evidence="2">
    <location>
        <begin position="29"/>
        <end position="482"/>
    </location>
</feature>
<keyword evidence="3" id="KW-0175">Coiled coil</keyword>
<dbReference type="PANTHER" id="PTHR30203">
    <property type="entry name" value="OUTER MEMBRANE CATION EFFLUX PROTEIN"/>
    <property type="match status" value="1"/>
</dbReference>
<feature type="signal peptide" evidence="2">
    <location>
        <begin position="1"/>
        <end position="28"/>
    </location>
</feature>
<keyword evidence="5" id="KW-1185">Reference proteome</keyword>
<name>A0A239AK60_9BACT</name>
<dbReference type="Gene3D" id="2.20.200.10">
    <property type="entry name" value="Outer membrane efflux proteins (OEP)"/>
    <property type="match status" value="1"/>
</dbReference>
<organism evidence="4 5">
    <name type="scientific">Hymenobacter mucosus</name>
    <dbReference type="NCBI Taxonomy" id="1411120"/>
    <lineage>
        <taxon>Bacteria</taxon>
        <taxon>Pseudomonadati</taxon>
        <taxon>Bacteroidota</taxon>
        <taxon>Cytophagia</taxon>
        <taxon>Cytophagales</taxon>
        <taxon>Hymenobacteraceae</taxon>
        <taxon>Hymenobacter</taxon>
    </lineage>
</organism>
<keyword evidence="2" id="KW-0472">Membrane</keyword>
<evidence type="ECO:0000256" key="2">
    <source>
        <dbReference type="RuleBase" id="RU362097"/>
    </source>
</evidence>
<dbReference type="EMBL" id="FZNS01000013">
    <property type="protein sequence ID" value="SNR95722.1"/>
    <property type="molecule type" value="Genomic_DNA"/>
</dbReference>